<reference evidence="1" key="2">
    <citation type="journal article" date="2023" name="IMA Fungus">
        <title>Comparative genomic study of the Penicillium genus elucidates a diverse pangenome and 15 lateral gene transfer events.</title>
        <authorList>
            <person name="Petersen C."/>
            <person name="Sorensen T."/>
            <person name="Nielsen M.R."/>
            <person name="Sondergaard T.E."/>
            <person name="Sorensen J.L."/>
            <person name="Fitzpatrick D.A."/>
            <person name="Frisvad J.C."/>
            <person name="Nielsen K.L."/>
        </authorList>
    </citation>
    <scope>NUCLEOTIDE SEQUENCE</scope>
    <source>
        <strain evidence="1">IBT 16125</strain>
    </source>
</reference>
<organism evidence="1 2">
    <name type="scientific">Penicillium daleae</name>
    <dbReference type="NCBI Taxonomy" id="63821"/>
    <lineage>
        <taxon>Eukaryota</taxon>
        <taxon>Fungi</taxon>
        <taxon>Dikarya</taxon>
        <taxon>Ascomycota</taxon>
        <taxon>Pezizomycotina</taxon>
        <taxon>Eurotiomycetes</taxon>
        <taxon>Eurotiomycetidae</taxon>
        <taxon>Eurotiales</taxon>
        <taxon>Aspergillaceae</taxon>
        <taxon>Penicillium</taxon>
    </lineage>
</organism>
<dbReference type="InterPro" id="IPR040632">
    <property type="entry name" value="Sulfotransfer_4"/>
</dbReference>
<evidence type="ECO:0000313" key="1">
    <source>
        <dbReference type="EMBL" id="KAJ5453887.1"/>
    </source>
</evidence>
<dbReference type="Proteomes" id="UP001213681">
    <property type="component" value="Unassembled WGS sequence"/>
</dbReference>
<dbReference type="PANTHER" id="PTHR36978">
    <property type="entry name" value="P-LOOP CONTAINING NUCLEOTIDE TRIPHOSPHATE HYDROLASE"/>
    <property type="match status" value="1"/>
</dbReference>
<keyword evidence="2" id="KW-1185">Reference proteome</keyword>
<protein>
    <recommendedName>
        <fullName evidence="3">NAD dependent epimerase/dehydratase</fullName>
    </recommendedName>
</protein>
<reference evidence="1" key="1">
    <citation type="submission" date="2022-12" db="EMBL/GenBank/DDBJ databases">
        <authorList>
            <person name="Petersen C."/>
        </authorList>
    </citation>
    <scope>NUCLEOTIDE SEQUENCE</scope>
    <source>
        <strain evidence="1">IBT 16125</strain>
    </source>
</reference>
<gene>
    <name evidence="1" type="ORF">N7458_004843</name>
</gene>
<evidence type="ECO:0008006" key="3">
    <source>
        <dbReference type="Google" id="ProtNLM"/>
    </source>
</evidence>
<dbReference type="Pfam" id="PF17784">
    <property type="entry name" value="Sulfotransfer_4"/>
    <property type="match status" value="1"/>
</dbReference>
<comment type="caution">
    <text evidence="1">The sequence shown here is derived from an EMBL/GenBank/DDBJ whole genome shotgun (WGS) entry which is preliminary data.</text>
</comment>
<sequence length="236" mass="26055">MGQKVSVPKAGAEIQVIGAGLPRTGTASFSAALEILLDGPTYHGGTQISRGAPIKVKSWIKALQYWVKGDASSRIEMQKIVRQRLDGYTAVTDAPCSEFVPELLEIYPDAKIICTTRDPIAWENSMVQMQKHSNGLWKRLYGVEAGSHGRDTYARHIAWLKETVPEDRLVFFDVKDGWEPLCKALGKKVPEGIPFPRINGSEEINRTAQYHIQQGLMRCGTILAAVSLAVGVYMTI</sequence>
<accession>A0AAD6C6V8</accession>
<dbReference type="InterPro" id="IPR027417">
    <property type="entry name" value="P-loop_NTPase"/>
</dbReference>
<dbReference type="SUPFAM" id="SSF52540">
    <property type="entry name" value="P-loop containing nucleoside triphosphate hydrolases"/>
    <property type="match status" value="1"/>
</dbReference>
<dbReference type="GeneID" id="81598468"/>
<dbReference type="RefSeq" id="XP_056766843.1">
    <property type="nucleotide sequence ID" value="XM_056908225.1"/>
</dbReference>
<dbReference type="Gene3D" id="3.40.50.300">
    <property type="entry name" value="P-loop containing nucleotide triphosphate hydrolases"/>
    <property type="match status" value="1"/>
</dbReference>
<dbReference type="EMBL" id="JAPVEA010000005">
    <property type="protein sequence ID" value="KAJ5453887.1"/>
    <property type="molecule type" value="Genomic_DNA"/>
</dbReference>
<dbReference type="PANTHER" id="PTHR36978:SF3">
    <property type="entry name" value="P-LOOP CONTAINING NUCLEOSIDE TRIPHOSPHATE HYDROLASE PROTEIN"/>
    <property type="match status" value="1"/>
</dbReference>
<name>A0AAD6C6V8_9EURO</name>
<proteinExistence type="predicted"/>
<evidence type="ECO:0000313" key="2">
    <source>
        <dbReference type="Proteomes" id="UP001213681"/>
    </source>
</evidence>
<dbReference type="AlphaFoldDB" id="A0AAD6C6V8"/>